<evidence type="ECO:0000313" key="15">
    <source>
        <dbReference type="Proteomes" id="UP001158576"/>
    </source>
</evidence>
<sequence>MPPKKKKAGKKTSKTKEVGGTKEQELKKLELENEMLKMEVARNISLARKAQDERQKMAQELTEEETKQVTKQEYLTDVAESFQRSLKQETLKRVTEEGEYQSQINSLMRRIEHLETNLSESKSAHEQAMNEKNEKIKNLTTKIESLEANYQSVLHNAFMDLSHKISALKVEWEDDGLDYLKKYGSLLLDFGLSPAELKAQYSDLDEFQL</sequence>
<feature type="region of interest" description="Disordered" evidence="13">
    <location>
        <begin position="1"/>
        <end position="22"/>
    </location>
</feature>
<keyword evidence="5" id="KW-0282">Flagellum</keyword>
<gene>
    <name evidence="14" type="ORF">OKIOD_LOCUS14387</name>
</gene>
<evidence type="ECO:0000256" key="9">
    <source>
        <dbReference type="ARBA" id="ARBA00023273"/>
    </source>
</evidence>
<keyword evidence="15" id="KW-1185">Reference proteome</keyword>
<feature type="coiled-coil region" evidence="12">
    <location>
        <begin position="97"/>
        <end position="156"/>
    </location>
</feature>
<evidence type="ECO:0000256" key="13">
    <source>
        <dbReference type="SAM" id="MobiDB-lite"/>
    </source>
</evidence>
<feature type="compositionally biased region" description="Basic residues" evidence="13">
    <location>
        <begin position="1"/>
        <end position="13"/>
    </location>
</feature>
<evidence type="ECO:0000256" key="4">
    <source>
        <dbReference type="ARBA" id="ARBA00022490"/>
    </source>
</evidence>
<reference evidence="14 15" key="1">
    <citation type="submission" date="2021-04" db="EMBL/GenBank/DDBJ databases">
        <authorList>
            <person name="Bliznina A."/>
        </authorList>
    </citation>
    <scope>NUCLEOTIDE SEQUENCE [LARGE SCALE GENOMIC DNA]</scope>
</reference>
<protein>
    <recommendedName>
        <fullName evidence="11">Dynein regulatory complex protein 12</fullName>
    </recommendedName>
</protein>
<evidence type="ECO:0000256" key="6">
    <source>
        <dbReference type="ARBA" id="ARBA00023054"/>
    </source>
</evidence>
<keyword evidence="4" id="KW-0963">Cytoplasm</keyword>
<dbReference type="PANTHER" id="PTHR28656">
    <property type="entry name" value="COILED-COIL DOMAIN-CONTAINING PROTEIN 153"/>
    <property type="match status" value="1"/>
</dbReference>
<evidence type="ECO:0000313" key="14">
    <source>
        <dbReference type="EMBL" id="CAG5111301.1"/>
    </source>
</evidence>
<evidence type="ECO:0000256" key="5">
    <source>
        <dbReference type="ARBA" id="ARBA00022846"/>
    </source>
</evidence>
<keyword evidence="7" id="KW-0969">Cilium</keyword>
<evidence type="ECO:0000256" key="3">
    <source>
        <dbReference type="ARBA" id="ARBA00011248"/>
    </source>
</evidence>
<evidence type="ECO:0000256" key="1">
    <source>
        <dbReference type="ARBA" id="ARBA00003029"/>
    </source>
</evidence>
<evidence type="ECO:0000256" key="7">
    <source>
        <dbReference type="ARBA" id="ARBA00023069"/>
    </source>
</evidence>
<dbReference type="Proteomes" id="UP001158576">
    <property type="component" value="Chromosome 2"/>
</dbReference>
<evidence type="ECO:0000256" key="10">
    <source>
        <dbReference type="ARBA" id="ARBA00044754"/>
    </source>
</evidence>
<evidence type="ECO:0000256" key="8">
    <source>
        <dbReference type="ARBA" id="ARBA00023212"/>
    </source>
</evidence>
<proteinExistence type="inferred from homology"/>
<comment type="function">
    <text evidence="1">Component of the nexin-dynein regulatory complex (N-DRC), a key regulator of ciliary/flagellar motility which maintains the alignment and integrity of the distal axoneme and regulates microtubule sliding in motile axonemes.</text>
</comment>
<evidence type="ECO:0000256" key="2">
    <source>
        <dbReference type="ARBA" id="ARBA00004611"/>
    </source>
</evidence>
<keyword evidence="8" id="KW-0206">Cytoskeleton</keyword>
<evidence type="ECO:0000256" key="11">
    <source>
        <dbReference type="ARBA" id="ARBA00044800"/>
    </source>
</evidence>
<comment type="subcellular location">
    <subcellularLocation>
        <location evidence="2">Cytoplasm</location>
        <location evidence="2">Cytoskeleton</location>
        <location evidence="2">Flagellum axoneme</location>
    </subcellularLocation>
</comment>
<organism evidence="14 15">
    <name type="scientific">Oikopleura dioica</name>
    <name type="common">Tunicate</name>
    <dbReference type="NCBI Taxonomy" id="34765"/>
    <lineage>
        <taxon>Eukaryota</taxon>
        <taxon>Metazoa</taxon>
        <taxon>Chordata</taxon>
        <taxon>Tunicata</taxon>
        <taxon>Appendicularia</taxon>
        <taxon>Copelata</taxon>
        <taxon>Oikopleuridae</taxon>
        <taxon>Oikopleura</taxon>
    </lineage>
</organism>
<comment type="similarity">
    <text evidence="10">Belongs to the DRC12 family.</text>
</comment>
<keyword evidence="9" id="KW-0966">Cell projection</keyword>
<dbReference type="InterPro" id="IPR033585">
    <property type="entry name" value="DRC12-like"/>
</dbReference>
<accession>A0ABN7T6J0</accession>
<comment type="subunit">
    <text evidence="3">Component of the nexin-dynein regulatory complex (N-DRC).</text>
</comment>
<keyword evidence="6 12" id="KW-0175">Coiled coil</keyword>
<dbReference type="EMBL" id="OU015567">
    <property type="protein sequence ID" value="CAG5111301.1"/>
    <property type="molecule type" value="Genomic_DNA"/>
</dbReference>
<name>A0ABN7T6J0_OIKDI</name>
<dbReference type="PANTHER" id="PTHR28656:SF1">
    <property type="entry name" value="COILED-COIL DOMAIN-CONTAINING PROTEIN 153"/>
    <property type="match status" value="1"/>
</dbReference>
<evidence type="ECO:0000256" key="12">
    <source>
        <dbReference type="SAM" id="Coils"/>
    </source>
</evidence>